<dbReference type="EMBL" id="RDQH01000329">
    <property type="protein sequence ID" value="RXI02727.1"/>
    <property type="molecule type" value="Genomic_DNA"/>
</dbReference>
<accession>A0A498K5Y4</accession>
<evidence type="ECO:0000313" key="1">
    <source>
        <dbReference type="EMBL" id="RXI02727.1"/>
    </source>
</evidence>
<evidence type="ECO:0000313" key="2">
    <source>
        <dbReference type="Proteomes" id="UP000290289"/>
    </source>
</evidence>
<sequence length="68" mass="7653">MLYSKLAAVFLPYTNIIADVEYSVTPGQALAFLECHVLVHSLSDCGVFPLTFNYFHVGCDIHLKMFLK</sequence>
<proteinExistence type="predicted"/>
<keyword evidence="2" id="KW-1185">Reference proteome</keyword>
<dbReference type="AlphaFoldDB" id="A0A498K5Y4"/>
<dbReference type="Proteomes" id="UP000290289">
    <property type="component" value="Chromosome 3"/>
</dbReference>
<reference evidence="1 2" key="1">
    <citation type="submission" date="2018-10" db="EMBL/GenBank/DDBJ databases">
        <title>A high-quality apple genome assembly.</title>
        <authorList>
            <person name="Hu J."/>
        </authorList>
    </citation>
    <scope>NUCLEOTIDE SEQUENCE [LARGE SCALE GENOMIC DNA]</scope>
    <source>
        <strain evidence="2">cv. HFTH1</strain>
        <tissue evidence="1">Young leaf</tissue>
    </source>
</reference>
<organism evidence="1 2">
    <name type="scientific">Malus domestica</name>
    <name type="common">Apple</name>
    <name type="synonym">Pyrus malus</name>
    <dbReference type="NCBI Taxonomy" id="3750"/>
    <lineage>
        <taxon>Eukaryota</taxon>
        <taxon>Viridiplantae</taxon>
        <taxon>Streptophyta</taxon>
        <taxon>Embryophyta</taxon>
        <taxon>Tracheophyta</taxon>
        <taxon>Spermatophyta</taxon>
        <taxon>Magnoliopsida</taxon>
        <taxon>eudicotyledons</taxon>
        <taxon>Gunneridae</taxon>
        <taxon>Pentapetalae</taxon>
        <taxon>rosids</taxon>
        <taxon>fabids</taxon>
        <taxon>Rosales</taxon>
        <taxon>Rosaceae</taxon>
        <taxon>Amygdaloideae</taxon>
        <taxon>Maleae</taxon>
        <taxon>Malus</taxon>
    </lineage>
</organism>
<comment type="caution">
    <text evidence="1">The sequence shown here is derived from an EMBL/GenBank/DDBJ whole genome shotgun (WGS) entry which is preliminary data.</text>
</comment>
<protein>
    <submittedName>
        <fullName evidence="1">Uncharacterized protein</fullName>
    </submittedName>
</protein>
<name>A0A498K5Y4_MALDO</name>
<gene>
    <name evidence="1" type="ORF">DVH24_002805</name>
</gene>